<evidence type="ECO:0000313" key="2">
    <source>
        <dbReference type="Proteomes" id="UP000774935"/>
    </source>
</evidence>
<accession>A0ABS6XEJ1</accession>
<evidence type="ECO:0000313" key="1">
    <source>
        <dbReference type="EMBL" id="MBW3366379.1"/>
    </source>
</evidence>
<organism evidence="1 2">
    <name type="scientific">Pontibacter populi</name>
    <dbReference type="NCBI Taxonomy" id="890055"/>
    <lineage>
        <taxon>Bacteria</taxon>
        <taxon>Pseudomonadati</taxon>
        <taxon>Bacteroidota</taxon>
        <taxon>Cytophagia</taxon>
        <taxon>Cytophagales</taxon>
        <taxon>Hymenobacteraceae</taxon>
        <taxon>Pontibacter</taxon>
    </lineage>
</organism>
<proteinExistence type="predicted"/>
<gene>
    <name evidence="1" type="ORF">KYK27_15055</name>
</gene>
<evidence type="ECO:0008006" key="3">
    <source>
        <dbReference type="Google" id="ProtNLM"/>
    </source>
</evidence>
<dbReference type="Proteomes" id="UP000774935">
    <property type="component" value="Unassembled WGS sequence"/>
</dbReference>
<dbReference type="RefSeq" id="WP_199111002.1">
    <property type="nucleotide sequence ID" value="NZ_JAHWXQ010000004.1"/>
</dbReference>
<comment type="caution">
    <text evidence="1">The sequence shown here is derived from an EMBL/GenBank/DDBJ whole genome shotgun (WGS) entry which is preliminary data.</text>
</comment>
<keyword evidence="2" id="KW-1185">Reference proteome</keyword>
<dbReference type="EMBL" id="JAHWXQ010000004">
    <property type="protein sequence ID" value="MBW3366379.1"/>
    <property type="molecule type" value="Genomic_DNA"/>
</dbReference>
<name>A0ABS6XEJ1_9BACT</name>
<protein>
    <recommendedName>
        <fullName evidence="3">DUF937 domain-containing protein</fullName>
    </recommendedName>
</protein>
<sequence length="143" mass="15070">MLNDLINSVKGQLTGELQNKFQMQPDTANKAVDLAKDDLENGLKNEATSGNFGGILDVLKGNKSATEQPQVNNMIGKYVNNLSTKLGVPESIAKQAGPFVISFIMQKLSGKVSSEGDLMGMLGGGLKDKLPGGLGDKLGGMFK</sequence>
<reference evidence="1 2" key="1">
    <citation type="submission" date="2021-07" db="EMBL/GenBank/DDBJ databases">
        <authorList>
            <person name="Kim M.K."/>
        </authorList>
    </citation>
    <scope>NUCLEOTIDE SEQUENCE [LARGE SCALE GENOMIC DNA]</scope>
    <source>
        <strain evidence="1 2">HLY7-15</strain>
    </source>
</reference>